<feature type="transmembrane region" description="Helical" evidence="1">
    <location>
        <begin position="42"/>
        <end position="59"/>
    </location>
</feature>
<protein>
    <submittedName>
        <fullName evidence="2">DoxX family protein</fullName>
    </submittedName>
</protein>
<feature type="transmembrane region" description="Helical" evidence="1">
    <location>
        <begin position="71"/>
        <end position="90"/>
    </location>
</feature>
<keyword evidence="3" id="KW-1185">Reference proteome</keyword>
<evidence type="ECO:0000313" key="2">
    <source>
        <dbReference type="EMBL" id="MBC2667109.1"/>
    </source>
</evidence>
<reference evidence="2 3" key="1">
    <citation type="submission" date="2020-08" db="EMBL/GenBank/DDBJ databases">
        <title>The genome sequence of type strain Novosphingobium flavum NBRC 111647.</title>
        <authorList>
            <person name="Liu Y."/>
        </authorList>
    </citation>
    <scope>NUCLEOTIDE SEQUENCE [LARGE SCALE GENOMIC DNA]</scope>
    <source>
        <strain evidence="2 3">NBRC 111647</strain>
    </source>
</reference>
<evidence type="ECO:0000313" key="3">
    <source>
        <dbReference type="Proteomes" id="UP000566813"/>
    </source>
</evidence>
<name>A0A7X1KMX7_9SPHN</name>
<keyword evidence="1" id="KW-1133">Transmembrane helix</keyword>
<proteinExistence type="predicted"/>
<dbReference type="AlphaFoldDB" id="A0A7X1KMX7"/>
<evidence type="ECO:0000256" key="1">
    <source>
        <dbReference type="SAM" id="Phobius"/>
    </source>
</evidence>
<keyword evidence="1" id="KW-0812">Transmembrane</keyword>
<keyword evidence="1" id="KW-0472">Membrane</keyword>
<dbReference type="Proteomes" id="UP000566813">
    <property type="component" value="Unassembled WGS sequence"/>
</dbReference>
<gene>
    <name evidence="2" type="ORF">H7F51_16440</name>
</gene>
<feature type="transmembrane region" description="Helical" evidence="1">
    <location>
        <begin position="110"/>
        <end position="131"/>
    </location>
</feature>
<sequence length="136" mass="14559">MTGRMIVRGLLGLLYLAAGVLHLILPRPFIAITPGWVPDPALVIALTGLAEIAGSLALLQPWSGPLRRAAGWGLAAYALCVWPANMHHMALDLARSDHGLGLAYHLPRMAAQPVLIWAALWTSGAIGWPFARKGRC</sequence>
<dbReference type="PANTHER" id="PTHR36974">
    <property type="entry name" value="MEMBRANE PROTEIN-RELATED"/>
    <property type="match status" value="1"/>
</dbReference>
<dbReference type="PANTHER" id="PTHR36974:SF1">
    <property type="entry name" value="DOXX FAMILY MEMBRANE PROTEIN"/>
    <property type="match status" value="1"/>
</dbReference>
<organism evidence="2 3">
    <name type="scientific">Novosphingobium flavum</name>
    <dbReference type="NCBI Taxonomy" id="1778672"/>
    <lineage>
        <taxon>Bacteria</taxon>
        <taxon>Pseudomonadati</taxon>
        <taxon>Pseudomonadota</taxon>
        <taxon>Alphaproteobacteria</taxon>
        <taxon>Sphingomonadales</taxon>
        <taxon>Sphingomonadaceae</taxon>
        <taxon>Novosphingobium</taxon>
    </lineage>
</organism>
<dbReference type="EMBL" id="JACLAW010000014">
    <property type="protein sequence ID" value="MBC2667109.1"/>
    <property type="molecule type" value="Genomic_DNA"/>
</dbReference>
<dbReference type="RefSeq" id="WP_185665401.1">
    <property type="nucleotide sequence ID" value="NZ_JACLAW010000014.1"/>
</dbReference>
<comment type="caution">
    <text evidence="2">The sequence shown here is derived from an EMBL/GenBank/DDBJ whole genome shotgun (WGS) entry which is preliminary data.</text>
</comment>
<accession>A0A7X1KMX7</accession>